<reference evidence="1 2" key="1">
    <citation type="journal article" date="2022" name="Plant J.">
        <title>Chromosome-level genome of Camellia lanceoleosa provides a valuable resource for understanding genome evolution and self-incompatibility.</title>
        <authorList>
            <person name="Gong W."/>
            <person name="Xiao S."/>
            <person name="Wang L."/>
            <person name="Liao Z."/>
            <person name="Chang Y."/>
            <person name="Mo W."/>
            <person name="Hu G."/>
            <person name="Li W."/>
            <person name="Zhao G."/>
            <person name="Zhu H."/>
            <person name="Hu X."/>
            <person name="Ji K."/>
            <person name="Xiang X."/>
            <person name="Song Q."/>
            <person name="Yuan D."/>
            <person name="Jin S."/>
            <person name="Zhang L."/>
        </authorList>
    </citation>
    <scope>NUCLEOTIDE SEQUENCE [LARGE SCALE GENOMIC DNA]</scope>
    <source>
        <strain evidence="1">SQ_2022a</strain>
    </source>
</reference>
<sequence>MTITDALSVGEAKPGHGCSTEEENQLIRSTKKIKSIEGIEDATMVENQSVGGENLGVMANPVALDVLMNEKGLSEVLGIPLKIDINTAMASRGKYARVCIEMDLQKPLVFQFAIGKNIYLVEYEHLHSVCFYCGRVGHVKEVCHDKLVMKGIKQWQQLTEGENQMEEPAGANGLGSSRVKDVGEISQAQYGPWMKITNQRKINKDPRLQKGATYQQGNRFRSLQEEKEQGAQTTQPGKDKEPMHLVSLELGFKYKVKTKGIDANREGRGNQLEID</sequence>
<comment type="caution">
    <text evidence="1">The sequence shown here is derived from an EMBL/GenBank/DDBJ whole genome shotgun (WGS) entry which is preliminary data.</text>
</comment>
<gene>
    <name evidence="1" type="ORF">LOK49_LG10G00977</name>
</gene>
<dbReference type="EMBL" id="CM045767">
    <property type="protein sequence ID" value="KAI7998027.1"/>
    <property type="molecule type" value="Genomic_DNA"/>
</dbReference>
<accession>A0ACC0GC24</accession>
<keyword evidence="2" id="KW-1185">Reference proteome</keyword>
<proteinExistence type="predicted"/>
<name>A0ACC0GC24_9ERIC</name>
<evidence type="ECO:0000313" key="2">
    <source>
        <dbReference type="Proteomes" id="UP001060215"/>
    </source>
</evidence>
<protein>
    <submittedName>
        <fullName evidence="1">Uncharacterized protein</fullName>
    </submittedName>
</protein>
<organism evidence="1 2">
    <name type="scientific">Camellia lanceoleosa</name>
    <dbReference type="NCBI Taxonomy" id="1840588"/>
    <lineage>
        <taxon>Eukaryota</taxon>
        <taxon>Viridiplantae</taxon>
        <taxon>Streptophyta</taxon>
        <taxon>Embryophyta</taxon>
        <taxon>Tracheophyta</taxon>
        <taxon>Spermatophyta</taxon>
        <taxon>Magnoliopsida</taxon>
        <taxon>eudicotyledons</taxon>
        <taxon>Gunneridae</taxon>
        <taxon>Pentapetalae</taxon>
        <taxon>asterids</taxon>
        <taxon>Ericales</taxon>
        <taxon>Theaceae</taxon>
        <taxon>Camellia</taxon>
    </lineage>
</organism>
<evidence type="ECO:0000313" key="1">
    <source>
        <dbReference type="EMBL" id="KAI7998027.1"/>
    </source>
</evidence>
<dbReference type="Proteomes" id="UP001060215">
    <property type="component" value="Chromosome 10"/>
</dbReference>